<accession>A0A8B7N154</accession>
<name>A0A8B7N154_HYAAZ</name>
<dbReference type="GeneID" id="108665333"/>
<protein>
    <submittedName>
        <fullName evidence="3">Uncharacterized protein LOC108665333</fullName>
    </submittedName>
</protein>
<feature type="domain" description="C-type lectin" evidence="1">
    <location>
        <begin position="545"/>
        <end position="646"/>
    </location>
</feature>
<evidence type="ECO:0000313" key="3">
    <source>
        <dbReference type="RefSeq" id="XP_018007567.1"/>
    </source>
</evidence>
<dbReference type="CDD" id="cd00037">
    <property type="entry name" value="CLECT"/>
    <property type="match status" value="1"/>
</dbReference>
<dbReference type="Proteomes" id="UP000694843">
    <property type="component" value="Unplaced"/>
</dbReference>
<reference evidence="3" key="1">
    <citation type="submission" date="2025-08" db="UniProtKB">
        <authorList>
            <consortium name="RefSeq"/>
        </authorList>
    </citation>
    <scope>IDENTIFICATION</scope>
    <source>
        <tissue evidence="3">Whole organism</tissue>
    </source>
</reference>
<dbReference type="AlphaFoldDB" id="A0A8B7N154"/>
<gene>
    <name evidence="3" type="primary">LOC108665333</name>
</gene>
<dbReference type="RefSeq" id="XP_018007567.1">
    <property type="nucleotide sequence ID" value="XM_018152078.2"/>
</dbReference>
<dbReference type="Gene3D" id="3.10.100.10">
    <property type="entry name" value="Mannose-Binding Protein A, subunit A"/>
    <property type="match status" value="1"/>
</dbReference>
<evidence type="ECO:0000313" key="2">
    <source>
        <dbReference type="Proteomes" id="UP000694843"/>
    </source>
</evidence>
<dbReference type="PROSITE" id="PS50041">
    <property type="entry name" value="C_TYPE_LECTIN_2"/>
    <property type="match status" value="1"/>
</dbReference>
<dbReference type="KEGG" id="hazt:108665333"/>
<dbReference type="InterPro" id="IPR001304">
    <property type="entry name" value="C-type_lectin-like"/>
</dbReference>
<sequence>PDITSFTVDNVNLHQSFDVHFTAVCPDAYCYGISVNDLSIQYPVTTDTTVTYDVPPCTDLTFTLYFKNCADETDAGCSTDLPYITDPVPDITSFTVDNVNLHQSFDVHFTAECPDAYCYEISANDVSIQYPVTTDTTVTYDVPPCTDLTFTLHAKNCADDSDAGYSRDLPYITDPVPDITSFIIDNINLHESFDLHYIAVCPNAYCYGISVNNINLQYPVTRDTRVNQWLPPCTELTFTLHALNCADESYAEYSTSLLPFHTSQAPDVYAFTVDNIILHESFDVHFIAECPDVYCYGISVNDVSIQYPVTTDTTVNYDVPPCTDLTFTLYAKNCADDSDTGYSTSLWPYHTDPAADITSFTVDSVNLQQSFDVHFTAACPDAYCYGISVNDVSIQYPVTTDTTVTYDVPPCTDLTFTLYAKNCADGSDAGYSTSLMPYHTDPVPDFTSFTVDNVNVHQSFDVHFTATCPDAYCFEISVNDVIVQYPVTTDTTVPYDVPLCSSSTFTLDVKNCADGSDAGFPTSLPPYPTAGQVDGLNVVPYSPLGSCYAYSSLHTTQGDAKTRCSRNSLKLIDSRNNLDAYKFFTTVGKAWVDLNYNGVSWTWGDGSTLLSNDALWEPGYPKLPTIRQCALVMKKTKQLRNGKCTRNLTATLCIQ</sequence>
<organism evidence="2 3">
    <name type="scientific">Hyalella azteca</name>
    <name type="common">Amphipod</name>
    <dbReference type="NCBI Taxonomy" id="294128"/>
    <lineage>
        <taxon>Eukaryota</taxon>
        <taxon>Metazoa</taxon>
        <taxon>Ecdysozoa</taxon>
        <taxon>Arthropoda</taxon>
        <taxon>Crustacea</taxon>
        <taxon>Multicrustacea</taxon>
        <taxon>Malacostraca</taxon>
        <taxon>Eumalacostraca</taxon>
        <taxon>Peracarida</taxon>
        <taxon>Amphipoda</taxon>
        <taxon>Senticaudata</taxon>
        <taxon>Talitrida</taxon>
        <taxon>Talitroidea</taxon>
        <taxon>Hyalellidae</taxon>
        <taxon>Hyalella</taxon>
    </lineage>
</organism>
<evidence type="ECO:0000259" key="1">
    <source>
        <dbReference type="PROSITE" id="PS50041"/>
    </source>
</evidence>
<feature type="non-terminal residue" evidence="3">
    <location>
        <position position="1"/>
    </location>
</feature>
<proteinExistence type="predicted"/>
<dbReference type="InterPro" id="IPR016187">
    <property type="entry name" value="CTDL_fold"/>
</dbReference>
<keyword evidence="2" id="KW-1185">Reference proteome</keyword>
<dbReference type="SUPFAM" id="SSF56436">
    <property type="entry name" value="C-type lectin-like"/>
    <property type="match status" value="1"/>
</dbReference>
<dbReference type="InterPro" id="IPR016186">
    <property type="entry name" value="C-type_lectin-like/link_sf"/>
</dbReference>